<dbReference type="EMBL" id="JAAXPN010000002">
    <property type="protein sequence ID" value="NKZ23870.1"/>
    <property type="molecule type" value="Genomic_DNA"/>
</dbReference>
<comment type="caution">
    <text evidence="1">The sequence shown here is derived from an EMBL/GenBank/DDBJ whole genome shotgun (WGS) entry which is preliminary data.</text>
</comment>
<keyword evidence="2" id="KW-1185">Reference proteome</keyword>
<dbReference type="AlphaFoldDB" id="A0A7X6S2D2"/>
<protein>
    <submittedName>
        <fullName evidence="1">Uncharacterized protein</fullName>
    </submittedName>
</protein>
<accession>A0A7X6S2D2</accession>
<gene>
    <name evidence="1" type="ORF">HF964_03475</name>
</gene>
<proteinExistence type="predicted"/>
<organism evidence="1 2">
    <name type="scientific">Periweissella fabalis</name>
    <dbReference type="NCBI Taxonomy" id="1070421"/>
    <lineage>
        <taxon>Bacteria</taxon>
        <taxon>Bacillati</taxon>
        <taxon>Bacillota</taxon>
        <taxon>Bacilli</taxon>
        <taxon>Lactobacillales</taxon>
        <taxon>Lactobacillaceae</taxon>
        <taxon>Periweissella</taxon>
    </lineage>
</organism>
<sequence length="108" mass="12226">MQINNLQNQFKFNIDTMQVVDNEEPTKLLAPDLAAKRANNKETVELSDTAQAILAGIKAGTIKDFQIGSHMDKDGLDEISRQNDDNKPHELLIGLLNKFKHEKLERLK</sequence>
<evidence type="ECO:0000313" key="2">
    <source>
        <dbReference type="Proteomes" id="UP000549765"/>
    </source>
</evidence>
<dbReference type="RefSeq" id="WP_168721669.1">
    <property type="nucleotide sequence ID" value="NZ_JAAXPN010000002.1"/>
</dbReference>
<reference evidence="1 2" key="1">
    <citation type="submission" date="2020-04" db="EMBL/GenBank/DDBJ databases">
        <title>MicrobeNet Type strains.</title>
        <authorList>
            <person name="Nicholson A.C."/>
        </authorList>
    </citation>
    <scope>NUCLEOTIDE SEQUENCE [LARGE SCALE GENOMIC DNA]</scope>
    <source>
        <strain evidence="1 2">CCUG 61472</strain>
    </source>
</reference>
<name>A0A7X6S2D2_9LACO</name>
<evidence type="ECO:0000313" key="1">
    <source>
        <dbReference type="EMBL" id="NKZ23870.1"/>
    </source>
</evidence>
<dbReference type="Proteomes" id="UP000549765">
    <property type="component" value="Unassembled WGS sequence"/>
</dbReference>